<reference evidence="3 4" key="1">
    <citation type="journal article" date="2018" name="Nat. Ecol. Evol.">
        <title>Pezizomycetes genomes reveal the molecular basis of ectomycorrhizal truffle lifestyle.</title>
        <authorList>
            <person name="Murat C."/>
            <person name="Payen T."/>
            <person name="Noel B."/>
            <person name="Kuo A."/>
            <person name="Morin E."/>
            <person name="Chen J."/>
            <person name="Kohler A."/>
            <person name="Krizsan K."/>
            <person name="Balestrini R."/>
            <person name="Da Silva C."/>
            <person name="Montanini B."/>
            <person name="Hainaut M."/>
            <person name="Levati E."/>
            <person name="Barry K.W."/>
            <person name="Belfiori B."/>
            <person name="Cichocki N."/>
            <person name="Clum A."/>
            <person name="Dockter R.B."/>
            <person name="Fauchery L."/>
            <person name="Guy J."/>
            <person name="Iotti M."/>
            <person name="Le Tacon F."/>
            <person name="Lindquist E.A."/>
            <person name="Lipzen A."/>
            <person name="Malagnac F."/>
            <person name="Mello A."/>
            <person name="Molinier V."/>
            <person name="Miyauchi S."/>
            <person name="Poulain J."/>
            <person name="Riccioni C."/>
            <person name="Rubini A."/>
            <person name="Sitrit Y."/>
            <person name="Splivallo R."/>
            <person name="Traeger S."/>
            <person name="Wang M."/>
            <person name="Zifcakova L."/>
            <person name="Wipf D."/>
            <person name="Zambonelli A."/>
            <person name="Paolocci F."/>
            <person name="Nowrousian M."/>
            <person name="Ottonello S."/>
            <person name="Baldrian P."/>
            <person name="Spatafora J.W."/>
            <person name="Henrissat B."/>
            <person name="Nagy L.G."/>
            <person name="Aury J.M."/>
            <person name="Wincker P."/>
            <person name="Grigoriev I.V."/>
            <person name="Bonfante P."/>
            <person name="Martin F.M."/>
        </authorList>
    </citation>
    <scope>NUCLEOTIDE SEQUENCE [LARGE SCALE GENOMIC DNA]</scope>
    <source>
        <strain evidence="3 4">RN42</strain>
    </source>
</reference>
<feature type="compositionally biased region" description="Basic and acidic residues" evidence="1">
    <location>
        <begin position="1"/>
        <end position="26"/>
    </location>
</feature>
<evidence type="ECO:0000313" key="3">
    <source>
        <dbReference type="EMBL" id="RPA79602.1"/>
    </source>
</evidence>
<feature type="domain" description="F-box" evidence="2">
    <location>
        <begin position="40"/>
        <end position="75"/>
    </location>
</feature>
<evidence type="ECO:0000313" key="4">
    <source>
        <dbReference type="Proteomes" id="UP000275078"/>
    </source>
</evidence>
<sequence>MTCKRLKLDTHDETSDFTSKKEHEDQNNEGQRHRKTSFVVLPPEMTLEINSHLFSHPKDQTSLLQTCRRFHDLCFPVRLNNLANLLRNEIVPKLQHMTFQSADRIWRFVKRIPAATLDAVLSIYASRYGTITINVLFGLLLATLDWVCHKNASQGIRVLGIWYPHRYGTLDLTTRALRHALLPNWRTTVKMLTSRLSKQQAAPIHWIYPGRLHKAETCSRELHDGVVLMHIGCRDMPTFELLVESGVVRSPASNYWILEALFRDRYGNWTLRDVGRNVRVDTDFSMVEYLLDVVGMDLNDESVKQQEEFWMLRRIRRNLSLYTEKTWMELGPLQELWRVYNRNGFIP</sequence>
<dbReference type="InterPro" id="IPR001810">
    <property type="entry name" value="F-box_dom"/>
</dbReference>
<feature type="region of interest" description="Disordered" evidence="1">
    <location>
        <begin position="1"/>
        <end position="36"/>
    </location>
</feature>
<dbReference type="Pfam" id="PF12937">
    <property type="entry name" value="F-box-like"/>
    <property type="match status" value="1"/>
</dbReference>
<dbReference type="EMBL" id="ML119697">
    <property type="protein sequence ID" value="RPA79602.1"/>
    <property type="molecule type" value="Genomic_DNA"/>
</dbReference>
<proteinExistence type="predicted"/>
<evidence type="ECO:0000256" key="1">
    <source>
        <dbReference type="SAM" id="MobiDB-lite"/>
    </source>
</evidence>
<evidence type="ECO:0000259" key="2">
    <source>
        <dbReference type="Pfam" id="PF12937"/>
    </source>
</evidence>
<name>A0A3N4I0G7_ASCIM</name>
<dbReference type="InterPro" id="IPR036047">
    <property type="entry name" value="F-box-like_dom_sf"/>
</dbReference>
<dbReference type="Proteomes" id="UP000275078">
    <property type="component" value="Unassembled WGS sequence"/>
</dbReference>
<keyword evidence="4" id="KW-1185">Reference proteome</keyword>
<accession>A0A3N4I0G7</accession>
<dbReference type="AlphaFoldDB" id="A0A3N4I0G7"/>
<dbReference type="SUPFAM" id="SSF81383">
    <property type="entry name" value="F-box domain"/>
    <property type="match status" value="1"/>
</dbReference>
<gene>
    <name evidence="3" type="ORF">BJ508DRAFT_363105</name>
</gene>
<organism evidence="3 4">
    <name type="scientific">Ascobolus immersus RN42</name>
    <dbReference type="NCBI Taxonomy" id="1160509"/>
    <lineage>
        <taxon>Eukaryota</taxon>
        <taxon>Fungi</taxon>
        <taxon>Dikarya</taxon>
        <taxon>Ascomycota</taxon>
        <taxon>Pezizomycotina</taxon>
        <taxon>Pezizomycetes</taxon>
        <taxon>Pezizales</taxon>
        <taxon>Ascobolaceae</taxon>
        <taxon>Ascobolus</taxon>
    </lineage>
</organism>
<protein>
    <recommendedName>
        <fullName evidence="2">F-box domain-containing protein</fullName>
    </recommendedName>
</protein>